<evidence type="ECO:0000256" key="2">
    <source>
        <dbReference type="ARBA" id="ARBA00022857"/>
    </source>
</evidence>
<keyword evidence="3" id="KW-0560">Oxidoreductase</keyword>
<dbReference type="InterPro" id="IPR024072">
    <property type="entry name" value="DHFR-like_dom_sf"/>
</dbReference>
<name>A0ABS0LHM0_9LACT</name>
<organism evidence="5 6">
    <name type="scientific">Ruoffia tabacinasalis</name>
    <dbReference type="NCBI Taxonomy" id="87458"/>
    <lineage>
        <taxon>Bacteria</taxon>
        <taxon>Bacillati</taxon>
        <taxon>Bacillota</taxon>
        <taxon>Bacilli</taxon>
        <taxon>Lactobacillales</taxon>
        <taxon>Aerococcaceae</taxon>
        <taxon>Ruoffia</taxon>
    </lineage>
</organism>
<evidence type="ECO:0000256" key="1">
    <source>
        <dbReference type="ARBA" id="ARBA00005104"/>
    </source>
</evidence>
<evidence type="ECO:0000313" key="5">
    <source>
        <dbReference type="EMBL" id="MBG9977614.1"/>
    </source>
</evidence>
<dbReference type="Gene3D" id="3.40.430.10">
    <property type="entry name" value="Dihydrofolate Reductase, subunit A"/>
    <property type="match status" value="1"/>
</dbReference>
<reference evidence="5 6" key="1">
    <citation type="submission" date="2020-07" db="EMBL/GenBank/DDBJ databases">
        <title>Facklamia lactis sp. nov., isolated from raw milk.</title>
        <authorList>
            <person name="Doll E.V."/>
            <person name="Huptas C."/>
            <person name="Staib L."/>
            <person name="Wenning M."/>
            <person name="Scherer S."/>
        </authorList>
    </citation>
    <scope>NUCLEOTIDE SEQUENCE [LARGE SCALE GENOMIC DNA]</scope>
    <source>
        <strain evidence="5 6">DSM 104272</strain>
    </source>
</reference>
<dbReference type="Pfam" id="PF01872">
    <property type="entry name" value="RibD_C"/>
    <property type="match status" value="1"/>
</dbReference>
<accession>A0ABS0LHM0</accession>
<sequence>MKKPFVIIHTHVSLDGKIKTVDSPKFKTTSQQYQELALYKDKQIFDIKGYLNGRTTTEDNQPLQKLDLNYDAQIPEGDFKADTDADMFYVSIDRKGVIGWSQNYVDYGNRHAHVIEVLSETASDGYKDFLRRMNISYIIAGEERLNNQLVLHKLYDIFGLDRLMIGGGGVLNWSYLQDGLVDEISIVVGPFADGDPNNPSLFTAMEGLSEIEPLSFNLLDTKPLKDSAVWLHYSVDKED</sequence>
<dbReference type="PANTHER" id="PTHR38011">
    <property type="entry name" value="DIHYDROFOLATE REDUCTASE FAMILY PROTEIN (AFU_ORTHOLOGUE AFUA_8G06820)"/>
    <property type="match status" value="1"/>
</dbReference>
<dbReference type="SUPFAM" id="SSF53597">
    <property type="entry name" value="Dihydrofolate reductase-like"/>
    <property type="match status" value="1"/>
</dbReference>
<dbReference type="EMBL" id="JACCEL010000004">
    <property type="protein sequence ID" value="MBG9977614.1"/>
    <property type="molecule type" value="Genomic_DNA"/>
</dbReference>
<dbReference type="InterPro" id="IPR002734">
    <property type="entry name" value="RibDG_C"/>
</dbReference>
<comment type="caution">
    <text evidence="5">The sequence shown here is derived from an EMBL/GenBank/DDBJ whole genome shotgun (WGS) entry which is preliminary data.</text>
</comment>
<evidence type="ECO:0000313" key="6">
    <source>
        <dbReference type="Proteomes" id="UP000823401"/>
    </source>
</evidence>
<feature type="domain" description="Bacterial bifunctional deaminase-reductase C-terminal" evidence="4">
    <location>
        <begin position="4"/>
        <end position="205"/>
    </location>
</feature>
<comment type="pathway">
    <text evidence="1">Cofactor biosynthesis; riboflavin biosynthesis.</text>
</comment>
<keyword evidence="2" id="KW-0521">NADP</keyword>
<evidence type="ECO:0000259" key="4">
    <source>
        <dbReference type="Pfam" id="PF01872"/>
    </source>
</evidence>
<proteinExistence type="predicted"/>
<evidence type="ECO:0000256" key="3">
    <source>
        <dbReference type="ARBA" id="ARBA00023002"/>
    </source>
</evidence>
<dbReference type="Proteomes" id="UP000823401">
    <property type="component" value="Unassembled WGS sequence"/>
</dbReference>
<dbReference type="InterPro" id="IPR050765">
    <property type="entry name" value="Riboflavin_Biosynth_HTPR"/>
</dbReference>
<gene>
    <name evidence="5" type="ORF">HYQ42_02340</name>
</gene>
<protein>
    <submittedName>
        <fullName evidence="5">RibD family protein</fullName>
    </submittedName>
</protein>
<dbReference type="RefSeq" id="WP_197103792.1">
    <property type="nucleotide sequence ID" value="NZ_JACCEL010000004.1"/>
</dbReference>
<dbReference type="PANTHER" id="PTHR38011:SF7">
    <property type="entry name" value="2,5-DIAMINO-6-RIBOSYLAMINO-4(3H)-PYRIMIDINONE 5'-PHOSPHATE REDUCTASE"/>
    <property type="match status" value="1"/>
</dbReference>
<keyword evidence="6" id="KW-1185">Reference proteome</keyword>